<feature type="region of interest" description="Disordered" evidence="1">
    <location>
        <begin position="118"/>
        <end position="161"/>
    </location>
</feature>
<dbReference type="InterPro" id="IPR036305">
    <property type="entry name" value="RGS_sf"/>
</dbReference>
<gene>
    <name evidence="4" type="ORF">QBC42DRAFT_293102</name>
</gene>
<feature type="domain" description="RGS" evidence="3">
    <location>
        <begin position="230"/>
        <end position="291"/>
    </location>
</feature>
<dbReference type="PANTHER" id="PTHR39466:SF1">
    <property type="entry name" value="RGS DOMAIN-CONTAINING PROTEIN"/>
    <property type="match status" value="1"/>
</dbReference>
<reference evidence="4" key="1">
    <citation type="journal article" date="2023" name="Mol. Phylogenet. Evol.">
        <title>Genome-scale phylogeny and comparative genomics of the fungal order Sordariales.</title>
        <authorList>
            <person name="Hensen N."/>
            <person name="Bonometti L."/>
            <person name="Westerberg I."/>
            <person name="Brannstrom I.O."/>
            <person name="Guillou S."/>
            <person name="Cros-Aarteil S."/>
            <person name="Calhoun S."/>
            <person name="Haridas S."/>
            <person name="Kuo A."/>
            <person name="Mondo S."/>
            <person name="Pangilinan J."/>
            <person name="Riley R."/>
            <person name="LaButti K."/>
            <person name="Andreopoulos B."/>
            <person name="Lipzen A."/>
            <person name="Chen C."/>
            <person name="Yan M."/>
            <person name="Daum C."/>
            <person name="Ng V."/>
            <person name="Clum A."/>
            <person name="Steindorff A."/>
            <person name="Ohm R.A."/>
            <person name="Martin F."/>
            <person name="Silar P."/>
            <person name="Natvig D.O."/>
            <person name="Lalanne C."/>
            <person name="Gautier V."/>
            <person name="Ament-Velasquez S.L."/>
            <person name="Kruys A."/>
            <person name="Hutchinson M.I."/>
            <person name="Powell A.J."/>
            <person name="Barry K."/>
            <person name="Miller A.N."/>
            <person name="Grigoriev I.V."/>
            <person name="Debuchy R."/>
            <person name="Gladieux P."/>
            <person name="Hiltunen Thoren M."/>
            <person name="Johannesson H."/>
        </authorList>
    </citation>
    <scope>NUCLEOTIDE SEQUENCE</scope>
    <source>
        <strain evidence="4">PSN324</strain>
    </source>
</reference>
<protein>
    <recommendedName>
        <fullName evidence="3">RGS domain-containing protein</fullName>
    </recommendedName>
</protein>
<name>A0AAV9I7N9_9PEZI</name>
<dbReference type="InterPro" id="IPR016137">
    <property type="entry name" value="RGS"/>
</dbReference>
<evidence type="ECO:0000313" key="4">
    <source>
        <dbReference type="EMBL" id="KAK4466971.1"/>
    </source>
</evidence>
<keyword evidence="2" id="KW-1133">Transmembrane helix</keyword>
<dbReference type="Pfam" id="PF00615">
    <property type="entry name" value="RGS"/>
    <property type="match status" value="1"/>
</dbReference>
<evidence type="ECO:0000313" key="5">
    <source>
        <dbReference type="Proteomes" id="UP001321749"/>
    </source>
</evidence>
<dbReference type="PANTHER" id="PTHR39466">
    <property type="entry name" value="RGS DOMAIN-CONTAINING PROTEIN"/>
    <property type="match status" value="1"/>
</dbReference>
<keyword evidence="5" id="KW-1185">Reference proteome</keyword>
<keyword evidence="2" id="KW-0472">Membrane</keyword>
<feature type="compositionally biased region" description="Acidic residues" evidence="1">
    <location>
        <begin position="147"/>
        <end position="156"/>
    </location>
</feature>
<keyword evidence="2" id="KW-0812">Transmembrane</keyword>
<evidence type="ECO:0000259" key="3">
    <source>
        <dbReference type="Pfam" id="PF00615"/>
    </source>
</evidence>
<dbReference type="Gene3D" id="1.10.167.10">
    <property type="entry name" value="Regulator of G-protein Signalling 4, domain 2"/>
    <property type="match status" value="1"/>
</dbReference>
<organism evidence="4 5">
    <name type="scientific">Cladorrhinum samala</name>
    <dbReference type="NCBI Taxonomy" id="585594"/>
    <lineage>
        <taxon>Eukaryota</taxon>
        <taxon>Fungi</taxon>
        <taxon>Dikarya</taxon>
        <taxon>Ascomycota</taxon>
        <taxon>Pezizomycotina</taxon>
        <taxon>Sordariomycetes</taxon>
        <taxon>Sordariomycetidae</taxon>
        <taxon>Sordariales</taxon>
        <taxon>Podosporaceae</taxon>
        <taxon>Cladorrhinum</taxon>
    </lineage>
</organism>
<feature type="transmembrane region" description="Helical" evidence="2">
    <location>
        <begin position="301"/>
        <end position="326"/>
    </location>
</feature>
<dbReference type="Proteomes" id="UP001321749">
    <property type="component" value="Unassembled WGS sequence"/>
</dbReference>
<feature type="transmembrane region" description="Helical" evidence="2">
    <location>
        <begin position="338"/>
        <end position="365"/>
    </location>
</feature>
<feature type="compositionally biased region" description="Polar residues" evidence="1">
    <location>
        <begin position="118"/>
        <end position="131"/>
    </location>
</feature>
<reference evidence="4" key="2">
    <citation type="submission" date="2023-06" db="EMBL/GenBank/DDBJ databases">
        <authorList>
            <consortium name="Lawrence Berkeley National Laboratory"/>
            <person name="Mondo S.J."/>
            <person name="Hensen N."/>
            <person name="Bonometti L."/>
            <person name="Westerberg I."/>
            <person name="Brannstrom I.O."/>
            <person name="Guillou S."/>
            <person name="Cros-Aarteil S."/>
            <person name="Calhoun S."/>
            <person name="Haridas S."/>
            <person name="Kuo A."/>
            <person name="Pangilinan J."/>
            <person name="Riley R."/>
            <person name="Labutti K."/>
            <person name="Andreopoulos B."/>
            <person name="Lipzen A."/>
            <person name="Chen C."/>
            <person name="Yanf M."/>
            <person name="Daum C."/>
            <person name="Ng V."/>
            <person name="Clum A."/>
            <person name="Steindorff A."/>
            <person name="Ohm R."/>
            <person name="Martin F."/>
            <person name="Silar P."/>
            <person name="Natvig D."/>
            <person name="Lalanne C."/>
            <person name="Gautier V."/>
            <person name="Ament-Velasquez S.L."/>
            <person name="Kruys A."/>
            <person name="Hutchinson M.I."/>
            <person name="Powell A.J."/>
            <person name="Barry K."/>
            <person name="Miller A.N."/>
            <person name="Grigoriev I.V."/>
            <person name="Debuchy R."/>
            <person name="Gladieux P."/>
            <person name="Thoren M.H."/>
            <person name="Johannesson H."/>
        </authorList>
    </citation>
    <scope>NUCLEOTIDE SEQUENCE</scope>
    <source>
        <strain evidence="4">PSN324</strain>
    </source>
</reference>
<feature type="compositionally biased region" description="Basic and acidic residues" evidence="1">
    <location>
        <begin position="133"/>
        <end position="146"/>
    </location>
</feature>
<comment type="caution">
    <text evidence="4">The sequence shown here is derived from an EMBL/GenBank/DDBJ whole genome shotgun (WGS) entry which is preliminary data.</text>
</comment>
<feature type="transmembrane region" description="Helical" evidence="2">
    <location>
        <begin position="418"/>
        <end position="443"/>
    </location>
</feature>
<sequence length="447" mass="50423">MKNFNLPSWLVWYKKPEWRDIKQYSAEVSRGGRTLSFDGRSTAIPRRLALDRILSNKTCSPMSLYDFYMYLKYIEHSAENLEFYLWFKNYEAAYSKGLVISDGVKNYGSIASAAESMDSITPIQRPQQNTLGKPDDKIGAIPSEKEEDRDDSDSDRDVELAPSPIDLARISQIINAETICGAGIPGPGGLCMLTPEKTLNTASCTSDNPAADMKLMTSSFPTDGPITRHELDAVINRFLIPSAEKELNIPPNLRAKVLADLRTSSHPSVLQPVADHVYYLLRNCSHRNFVRLGVGNGTFETICVATVLGFVNLICGFAVVLCRAFAPSRGSHTRWETFAAWPFWWLGVSLILSGLRGSCFFLLLFSRRQRLPWERYDDNTDSKLRNGGGLLTAVSRLMIFDRRLRVKERYLRKLQRKIVLQSLLGGAVFASIWTVIFLFLPLWKETV</sequence>
<proteinExistence type="predicted"/>
<dbReference type="InterPro" id="IPR044926">
    <property type="entry name" value="RGS_subdomain_2"/>
</dbReference>
<evidence type="ECO:0000256" key="2">
    <source>
        <dbReference type="SAM" id="Phobius"/>
    </source>
</evidence>
<evidence type="ECO:0000256" key="1">
    <source>
        <dbReference type="SAM" id="MobiDB-lite"/>
    </source>
</evidence>
<dbReference type="SUPFAM" id="SSF48097">
    <property type="entry name" value="Regulator of G-protein signaling, RGS"/>
    <property type="match status" value="1"/>
</dbReference>
<accession>A0AAV9I7N9</accession>
<dbReference type="EMBL" id="MU864929">
    <property type="protein sequence ID" value="KAK4466971.1"/>
    <property type="molecule type" value="Genomic_DNA"/>
</dbReference>
<dbReference type="AlphaFoldDB" id="A0AAV9I7N9"/>